<dbReference type="EMBL" id="JAOPJZ010000040">
    <property type="protein sequence ID" value="MCU4754369.1"/>
    <property type="molecule type" value="Genomic_DNA"/>
</dbReference>
<name>A0AAP2ZE92_9EURY</name>
<dbReference type="RefSeq" id="WP_342810671.1">
    <property type="nucleotide sequence ID" value="NZ_JAOPJZ010000040.1"/>
</dbReference>
<gene>
    <name evidence="1" type="ORF">OB919_20745</name>
</gene>
<accession>A0AAP2ZE92</accession>
<protein>
    <submittedName>
        <fullName evidence="1">Uncharacterized protein</fullName>
    </submittedName>
</protein>
<dbReference type="Proteomes" id="UP001321047">
    <property type="component" value="Unassembled WGS sequence"/>
</dbReference>
<evidence type="ECO:0000313" key="1">
    <source>
        <dbReference type="EMBL" id="MCU4754369.1"/>
    </source>
</evidence>
<keyword evidence="2" id="KW-1185">Reference proteome</keyword>
<proteinExistence type="predicted"/>
<evidence type="ECO:0000313" key="2">
    <source>
        <dbReference type="Proteomes" id="UP001321047"/>
    </source>
</evidence>
<dbReference type="AlphaFoldDB" id="A0AAP2ZE92"/>
<sequence>MVPVADNPRHAEFRLPGDWADHATADSQVIVFLEQPDDDPEGDVKWGYPGEFDVEEATNDLIEGDDYFVRDASQGGVLEFEELYDGTYHVYMTDVETFGGYYPEFFTFTIDEEIEQYKAVNPADHPYRIHRNADYNLVSQISHTDINDAETLVYDDEGGFIDGLTGSYPQTVSFNDAGEFQREVRTTASAESGTLWLSYLGSAVQDAAVDDGVLTDYDVTIHVGGEEVETVQVVDDGDVVIEEDFEPEEGNIVYEEFASTEDPYSVDSDQQITMVHELDVDESAIEDRTTAYNLVDAVELRSPIGEDGLLELAFEVAAE</sequence>
<organism evidence="1 2">
    <name type="scientific">Natronosalvus hydrolyticus</name>
    <dbReference type="NCBI Taxonomy" id="2979988"/>
    <lineage>
        <taxon>Archaea</taxon>
        <taxon>Methanobacteriati</taxon>
        <taxon>Methanobacteriota</taxon>
        <taxon>Stenosarchaea group</taxon>
        <taxon>Halobacteria</taxon>
        <taxon>Halobacteriales</taxon>
        <taxon>Natrialbaceae</taxon>
        <taxon>Natronosalvus</taxon>
    </lineage>
</organism>
<comment type="caution">
    <text evidence="1">The sequence shown here is derived from an EMBL/GenBank/DDBJ whole genome shotgun (WGS) entry which is preliminary data.</text>
</comment>
<reference evidence="1 2" key="1">
    <citation type="submission" date="2022-09" db="EMBL/GenBank/DDBJ databases">
        <title>Enrichment on poylsaccharides allowed isolation of novel metabolic and taxonomic groups of Haloarchaea.</title>
        <authorList>
            <person name="Sorokin D.Y."/>
            <person name="Elcheninov A.G."/>
            <person name="Khizhniak T.V."/>
            <person name="Kolganova T.V."/>
            <person name="Kublanov I.V."/>
        </authorList>
    </citation>
    <scope>NUCLEOTIDE SEQUENCE [LARGE SCALE GENOMIC DNA]</scope>
    <source>
        <strain evidence="1 2">AArc-curdl1</strain>
    </source>
</reference>